<accession>A0ACC2G4V4</accession>
<dbReference type="Proteomes" id="UP001157502">
    <property type="component" value="Chromosome 17"/>
</dbReference>
<name>A0ACC2G4V4_DALPE</name>
<gene>
    <name evidence="1" type="ORF">DPEC_G00206810</name>
</gene>
<comment type="caution">
    <text evidence="1">The sequence shown here is derived from an EMBL/GenBank/DDBJ whole genome shotgun (WGS) entry which is preliminary data.</text>
</comment>
<evidence type="ECO:0000313" key="1">
    <source>
        <dbReference type="EMBL" id="KAJ7998623.1"/>
    </source>
</evidence>
<evidence type="ECO:0000313" key="2">
    <source>
        <dbReference type="Proteomes" id="UP001157502"/>
    </source>
</evidence>
<protein>
    <submittedName>
        <fullName evidence="1">Uncharacterized protein</fullName>
    </submittedName>
</protein>
<keyword evidence="2" id="KW-1185">Reference proteome</keyword>
<organism evidence="1 2">
    <name type="scientific">Dallia pectoralis</name>
    <name type="common">Alaska blackfish</name>
    <dbReference type="NCBI Taxonomy" id="75939"/>
    <lineage>
        <taxon>Eukaryota</taxon>
        <taxon>Metazoa</taxon>
        <taxon>Chordata</taxon>
        <taxon>Craniata</taxon>
        <taxon>Vertebrata</taxon>
        <taxon>Euteleostomi</taxon>
        <taxon>Actinopterygii</taxon>
        <taxon>Neopterygii</taxon>
        <taxon>Teleostei</taxon>
        <taxon>Protacanthopterygii</taxon>
        <taxon>Esociformes</taxon>
        <taxon>Umbridae</taxon>
        <taxon>Dallia</taxon>
    </lineage>
</organism>
<sequence>MADIEEVVEAAQGLKEVSKMIKDLSGFAHSTVTTTLSLSEAEVASLRVAFACLVCKGPVDKPMFSTCCRTLIGCKACVVEWNSSHSYCPKCRAVDLENSVHEVAGLSEALAPMEKLFI</sequence>
<proteinExistence type="predicted"/>
<reference evidence="1" key="1">
    <citation type="submission" date="2021-05" db="EMBL/GenBank/DDBJ databases">
        <authorList>
            <person name="Pan Q."/>
            <person name="Jouanno E."/>
            <person name="Zahm M."/>
            <person name="Klopp C."/>
            <person name="Cabau C."/>
            <person name="Louis A."/>
            <person name="Berthelot C."/>
            <person name="Parey E."/>
            <person name="Roest Crollius H."/>
            <person name="Montfort J."/>
            <person name="Robinson-Rechavi M."/>
            <person name="Bouchez O."/>
            <person name="Lampietro C."/>
            <person name="Lopez Roques C."/>
            <person name="Donnadieu C."/>
            <person name="Postlethwait J."/>
            <person name="Bobe J."/>
            <person name="Dillon D."/>
            <person name="Chandos A."/>
            <person name="von Hippel F."/>
            <person name="Guiguen Y."/>
        </authorList>
    </citation>
    <scope>NUCLEOTIDE SEQUENCE</scope>
    <source>
        <strain evidence="1">YG-Jan2019</strain>
    </source>
</reference>
<dbReference type="EMBL" id="CM055744">
    <property type="protein sequence ID" value="KAJ7998623.1"/>
    <property type="molecule type" value="Genomic_DNA"/>
</dbReference>